<feature type="domain" description="HD" evidence="1">
    <location>
        <begin position="44"/>
        <end position="110"/>
    </location>
</feature>
<name>A0A2H0ULV9_9BACT</name>
<sequence>MPTTQELAERLRTLVPGRPISKAIELVLERHGDRTRLGGEPEVNHVLRVGIAGAEYALANLPEQLETLALCGVLHDVLEDTPTTDTELVNFFGGEVARVVRALSHVEEEEPEAIYYARVAAGGQLAVVIKRCDRLDNFGCLHAAPEKFQRKVLRLQRAALPIWRSMDPEGYPLIVAALDDLDRRLNHNPCDKQGKGV</sequence>
<dbReference type="Gene3D" id="1.10.3210.10">
    <property type="entry name" value="Hypothetical protein af1432"/>
    <property type="match status" value="1"/>
</dbReference>
<dbReference type="InterPro" id="IPR006674">
    <property type="entry name" value="HD_domain"/>
</dbReference>
<dbReference type="AlphaFoldDB" id="A0A2H0ULV9"/>
<dbReference type="SUPFAM" id="SSF109604">
    <property type="entry name" value="HD-domain/PDEase-like"/>
    <property type="match status" value="1"/>
</dbReference>
<dbReference type="Proteomes" id="UP000229526">
    <property type="component" value="Unassembled WGS sequence"/>
</dbReference>
<dbReference type="EMBL" id="PFBD01000028">
    <property type="protein sequence ID" value="PIR86765.1"/>
    <property type="molecule type" value="Genomic_DNA"/>
</dbReference>
<gene>
    <name evidence="2" type="ORF">COU11_04655</name>
</gene>
<comment type="caution">
    <text evidence="2">The sequence shown here is derived from an EMBL/GenBank/DDBJ whole genome shotgun (WGS) entry which is preliminary data.</text>
</comment>
<organism evidence="2 3">
    <name type="scientific">Candidatus Harrisonbacteria bacterium CG10_big_fil_rev_8_21_14_0_10_49_15</name>
    <dbReference type="NCBI Taxonomy" id="1974587"/>
    <lineage>
        <taxon>Bacteria</taxon>
        <taxon>Candidatus Harrisoniibacteriota</taxon>
    </lineage>
</organism>
<accession>A0A2H0ULV9</accession>
<evidence type="ECO:0000259" key="1">
    <source>
        <dbReference type="Pfam" id="PF01966"/>
    </source>
</evidence>
<evidence type="ECO:0000313" key="3">
    <source>
        <dbReference type="Proteomes" id="UP000229526"/>
    </source>
</evidence>
<protein>
    <recommendedName>
        <fullName evidence="1">HD domain-containing protein</fullName>
    </recommendedName>
</protein>
<dbReference type="Pfam" id="PF01966">
    <property type="entry name" value="HD"/>
    <property type="match status" value="1"/>
</dbReference>
<evidence type="ECO:0000313" key="2">
    <source>
        <dbReference type="EMBL" id="PIR86765.1"/>
    </source>
</evidence>
<reference evidence="3" key="1">
    <citation type="submission" date="2017-09" db="EMBL/GenBank/DDBJ databases">
        <title>Depth-based differentiation of microbial function through sediment-hosted aquifers and enrichment of novel symbionts in the deep terrestrial subsurface.</title>
        <authorList>
            <person name="Probst A.J."/>
            <person name="Ladd B."/>
            <person name="Jarett J.K."/>
            <person name="Geller-Mcgrath D.E."/>
            <person name="Sieber C.M.K."/>
            <person name="Emerson J.B."/>
            <person name="Anantharaman K."/>
            <person name="Thomas B.C."/>
            <person name="Malmstrom R."/>
            <person name="Stieglmeier M."/>
            <person name="Klingl A."/>
            <person name="Woyke T."/>
            <person name="Ryan C.M."/>
            <person name="Banfield J.F."/>
        </authorList>
    </citation>
    <scope>NUCLEOTIDE SEQUENCE [LARGE SCALE GENOMIC DNA]</scope>
</reference>
<proteinExistence type="predicted"/>